<dbReference type="GO" id="GO:0016780">
    <property type="term" value="F:phosphotransferase activity, for other substituted phosphate groups"/>
    <property type="evidence" value="ECO:0007669"/>
    <property type="project" value="InterPro"/>
</dbReference>
<feature type="transmembrane region" description="Helical" evidence="8">
    <location>
        <begin position="527"/>
        <end position="547"/>
    </location>
</feature>
<dbReference type="Proteomes" id="UP000592294">
    <property type="component" value="Unassembled WGS sequence"/>
</dbReference>
<evidence type="ECO:0000256" key="3">
    <source>
        <dbReference type="ARBA" id="ARBA00022679"/>
    </source>
</evidence>
<dbReference type="InterPro" id="IPR018480">
    <property type="entry name" value="PNAcMuramoyl-5peptid_Trfase_CS"/>
</dbReference>
<feature type="transmembrane region" description="Helical" evidence="8">
    <location>
        <begin position="479"/>
        <end position="496"/>
    </location>
</feature>
<feature type="transmembrane region" description="Helical" evidence="8">
    <location>
        <begin position="310"/>
        <end position="332"/>
    </location>
</feature>
<feature type="transmembrane region" description="Helical" evidence="8">
    <location>
        <begin position="400"/>
        <end position="417"/>
    </location>
</feature>
<feature type="transmembrane region" description="Helical" evidence="8">
    <location>
        <begin position="502"/>
        <end position="520"/>
    </location>
</feature>
<keyword evidence="7" id="KW-0460">Magnesium</keyword>
<feature type="transmembrane region" description="Helical" evidence="8">
    <location>
        <begin position="376"/>
        <end position="394"/>
    </location>
</feature>
<proteinExistence type="predicted"/>
<feature type="binding site" evidence="7">
    <location>
        <position position="149"/>
    </location>
    <ligand>
        <name>Mg(2+)</name>
        <dbReference type="ChEBI" id="CHEBI:18420"/>
    </ligand>
</feature>
<accession>A0A850R779</accession>
<keyword evidence="5 8" id="KW-1133">Transmembrane helix</keyword>
<dbReference type="GO" id="GO:0046872">
    <property type="term" value="F:metal ion binding"/>
    <property type="evidence" value="ECO:0007669"/>
    <property type="project" value="UniProtKB-KW"/>
</dbReference>
<evidence type="ECO:0000256" key="1">
    <source>
        <dbReference type="ARBA" id="ARBA00004651"/>
    </source>
</evidence>
<evidence type="ECO:0000256" key="6">
    <source>
        <dbReference type="ARBA" id="ARBA00023136"/>
    </source>
</evidence>
<evidence type="ECO:0000256" key="5">
    <source>
        <dbReference type="ARBA" id="ARBA00022989"/>
    </source>
</evidence>
<keyword evidence="10" id="KW-1185">Reference proteome</keyword>
<dbReference type="RefSeq" id="WP_176976428.1">
    <property type="nucleotide sequence ID" value="NZ_JABZEO010000006.1"/>
</dbReference>
<evidence type="ECO:0000256" key="2">
    <source>
        <dbReference type="ARBA" id="ARBA00022475"/>
    </source>
</evidence>
<comment type="cofactor">
    <cofactor evidence="7">
        <name>Mg(2+)</name>
        <dbReference type="ChEBI" id="CHEBI:18420"/>
    </cofactor>
</comment>
<dbReference type="Pfam" id="PF00953">
    <property type="entry name" value="Glycos_transf_4"/>
    <property type="match status" value="1"/>
</dbReference>
<dbReference type="GO" id="GO:0005886">
    <property type="term" value="C:plasma membrane"/>
    <property type="evidence" value="ECO:0007669"/>
    <property type="project" value="UniProtKB-SubCell"/>
</dbReference>
<evidence type="ECO:0000256" key="8">
    <source>
        <dbReference type="SAM" id="Phobius"/>
    </source>
</evidence>
<evidence type="ECO:0000256" key="4">
    <source>
        <dbReference type="ARBA" id="ARBA00022692"/>
    </source>
</evidence>
<organism evidence="9 10">
    <name type="scientific">Allochromatium humboldtianum</name>
    <dbReference type="NCBI Taxonomy" id="504901"/>
    <lineage>
        <taxon>Bacteria</taxon>
        <taxon>Pseudomonadati</taxon>
        <taxon>Pseudomonadota</taxon>
        <taxon>Gammaproteobacteria</taxon>
        <taxon>Chromatiales</taxon>
        <taxon>Chromatiaceae</taxon>
        <taxon>Allochromatium</taxon>
    </lineage>
</organism>
<dbReference type="EMBL" id="JABZEO010000006">
    <property type="protein sequence ID" value="NVZ09674.1"/>
    <property type="molecule type" value="Genomic_DNA"/>
</dbReference>
<comment type="subcellular location">
    <subcellularLocation>
        <location evidence="1">Cell membrane</location>
        <topology evidence="1">Multi-pass membrane protein</topology>
    </subcellularLocation>
</comment>
<dbReference type="GO" id="GO:0071555">
    <property type="term" value="P:cell wall organization"/>
    <property type="evidence" value="ECO:0007669"/>
    <property type="project" value="TreeGrafter"/>
</dbReference>
<comment type="caution">
    <text evidence="9">The sequence shown here is derived from an EMBL/GenBank/DDBJ whole genome shotgun (WGS) entry which is preliminary data.</text>
</comment>
<keyword evidence="3 9" id="KW-0808">Transferase</keyword>
<dbReference type="InterPro" id="IPR000715">
    <property type="entry name" value="Glycosyl_transferase_4"/>
</dbReference>
<name>A0A850R779_9GAMM</name>
<feature type="transmembrane region" description="Helical" evidence="8">
    <location>
        <begin position="71"/>
        <end position="87"/>
    </location>
</feature>
<sequence>MQQAVYILLLSLFISMVLVPPLARLAGPLGLTDRPGARKIHQQPIPRSGGIAIVIGALTPVFFLVTPRPDVLAFLIAAFVLFVFGVLDDRFDLDYRVKLLGQISASAIVAIGGGVLIESLPFIDGDVLPGFISLPLTIFVIVGITNAVNLSDGLDGLAGGISLLALVCLSVLAYQGGDPAALGIALSMIGATFGFLRFNSNPAQIFMGDTGSQFLGFGTAVLVILVTQRPDTVYGQLIPALILGIPVLDMATVMVRRVRAGLSPFRPDRSHLHHRLLSLGWSQYQAVVFIYVMQALMVLAAYLMRFASDLAVLVVYLAGSIALLWLVHGLLLRVDRCALAESRGTKASRLLIGTRSRWILDKIDCMTDFLGRVPAPMLRILVPVTLLAGALLAADVGTDVGWLAAISLLGLIIALLSRSALSYWLERLAAYVTVSTVLFLSADPLQSLVEAGPLLAFFLMLGFVTWAQIRSATEFRTSTLDVLILILMCLLPLSTGMWSGRYLLVILPCIVLFYAIEVLLAERRGRLGGLHLSILLSLLIVALKSFMGHQNV</sequence>
<feature type="transmembrane region" description="Helical" evidence="8">
    <location>
        <begin position="448"/>
        <end position="467"/>
    </location>
</feature>
<keyword evidence="4 8" id="KW-0812">Transmembrane</keyword>
<dbReference type="PANTHER" id="PTHR22926:SF3">
    <property type="entry name" value="UNDECAPRENYL-PHOSPHATE ALPHA-N-ACETYLGLUCOSAMINYL 1-PHOSPHATE TRANSFERASE"/>
    <property type="match status" value="1"/>
</dbReference>
<feature type="transmembrane region" description="Helical" evidence="8">
    <location>
        <begin position="48"/>
        <end position="65"/>
    </location>
</feature>
<dbReference type="PROSITE" id="PS01348">
    <property type="entry name" value="MRAY_2"/>
    <property type="match status" value="1"/>
</dbReference>
<feature type="transmembrane region" description="Helical" evidence="8">
    <location>
        <begin position="156"/>
        <end position="174"/>
    </location>
</feature>
<dbReference type="AlphaFoldDB" id="A0A850R779"/>
<protein>
    <submittedName>
        <fullName evidence="9">Undecaprenyl/decaprenyl-phosphate alpha-N-acetylglucosaminyl 1-phosphate transferase</fullName>
    </submittedName>
</protein>
<gene>
    <name evidence="9" type="ORF">HW932_10410</name>
</gene>
<feature type="transmembrane region" description="Helical" evidence="8">
    <location>
        <begin position="210"/>
        <end position="227"/>
    </location>
</feature>
<feature type="transmembrane region" description="Helical" evidence="8">
    <location>
        <begin position="276"/>
        <end position="304"/>
    </location>
</feature>
<dbReference type="GO" id="GO:0009103">
    <property type="term" value="P:lipopolysaccharide biosynthetic process"/>
    <property type="evidence" value="ECO:0007669"/>
    <property type="project" value="TreeGrafter"/>
</dbReference>
<keyword evidence="7" id="KW-0479">Metal-binding</keyword>
<evidence type="ECO:0000256" key="7">
    <source>
        <dbReference type="PIRSR" id="PIRSR600715-1"/>
    </source>
</evidence>
<feature type="transmembrane region" description="Helical" evidence="8">
    <location>
        <begin position="6"/>
        <end position="27"/>
    </location>
</feature>
<feature type="binding site" evidence="7">
    <location>
        <position position="209"/>
    </location>
    <ligand>
        <name>Mg(2+)</name>
        <dbReference type="ChEBI" id="CHEBI:18420"/>
    </ligand>
</feature>
<reference evidence="9 10" key="1">
    <citation type="submission" date="2020-06" db="EMBL/GenBank/DDBJ databases">
        <title>Whole-genome sequence of Allochromatium humboldtianum DSM 21881, type strain.</title>
        <authorList>
            <person name="Kyndt J.A."/>
            <person name="Meyer T.E."/>
        </authorList>
    </citation>
    <scope>NUCLEOTIDE SEQUENCE [LARGE SCALE GENOMIC DNA]</scope>
    <source>
        <strain evidence="9 10">DSM 21881</strain>
    </source>
</reference>
<dbReference type="GO" id="GO:0044038">
    <property type="term" value="P:cell wall macromolecule biosynthetic process"/>
    <property type="evidence" value="ECO:0007669"/>
    <property type="project" value="TreeGrafter"/>
</dbReference>
<keyword evidence="2" id="KW-1003">Cell membrane</keyword>
<feature type="transmembrane region" description="Helical" evidence="8">
    <location>
        <begin position="233"/>
        <end position="255"/>
    </location>
</feature>
<dbReference type="PANTHER" id="PTHR22926">
    <property type="entry name" value="PHOSPHO-N-ACETYLMURAMOYL-PENTAPEPTIDE-TRANSFERASE"/>
    <property type="match status" value="1"/>
</dbReference>
<evidence type="ECO:0000313" key="10">
    <source>
        <dbReference type="Proteomes" id="UP000592294"/>
    </source>
</evidence>
<keyword evidence="6 8" id="KW-0472">Membrane</keyword>
<dbReference type="CDD" id="cd06853">
    <property type="entry name" value="GT_WecA_like"/>
    <property type="match status" value="1"/>
</dbReference>
<evidence type="ECO:0000313" key="9">
    <source>
        <dbReference type="EMBL" id="NVZ09674.1"/>
    </source>
</evidence>
<feature type="transmembrane region" description="Helical" evidence="8">
    <location>
        <begin position="129"/>
        <end position="149"/>
    </location>
</feature>
<feature type="transmembrane region" description="Helical" evidence="8">
    <location>
        <begin position="99"/>
        <end position="117"/>
    </location>
</feature>